<dbReference type="RefSeq" id="WP_055658986.1">
    <property type="nucleotide sequence ID" value="NZ_CXST01000002.1"/>
</dbReference>
<organism evidence="1 2">
    <name type="scientific">Roseibium aggregatum</name>
    <dbReference type="NCBI Taxonomy" id="187304"/>
    <lineage>
        <taxon>Bacteria</taxon>
        <taxon>Pseudomonadati</taxon>
        <taxon>Pseudomonadota</taxon>
        <taxon>Alphaproteobacteria</taxon>
        <taxon>Hyphomicrobiales</taxon>
        <taxon>Stappiaceae</taxon>
        <taxon>Roseibium</taxon>
    </lineage>
</organism>
<sequence length="111" mass="11377">MPLNPLSRALTGVKFPNGEHFPAATPEGVTVGLDAQTVAARTGGPISGGLYHVANTVYAHIALGDAAVDADVTSMLLAPGERPLVIPDGVFASVIKSTGEPDGIVRMTRMI</sequence>
<name>A0A0M6Y6M7_9HYPH</name>
<keyword evidence="2" id="KW-1185">Reference proteome</keyword>
<protein>
    <submittedName>
        <fullName evidence="1">Uncharacterized protein</fullName>
    </submittedName>
</protein>
<gene>
    <name evidence="1" type="ORF">LAL4801_04210</name>
</gene>
<dbReference type="EMBL" id="CXST01000002">
    <property type="protein sequence ID" value="CTQ45755.1"/>
    <property type="molecule type" value="Genomic_DNA"/>
</dbReference>
<dbReference type="AlphaFoldDB" id="A0A0M6Y6M7"/>
<accession>A0A0M6Y6M7</accession>
<proteinExistence type="predicted"/>
<reference evidence="2" key="1">
    <citation type="submission" date="2015-07" db="EMBL/GenBank/DDBJ databases">
        <authorList>
            <person name="Rodrigo-Torres Lidia"/>
            <person name="Arahal R.David."/>
        </authorList>
    </citation>
    <scope>NUCLEOTIDE SEQUENCE [LARGE SCALE GENOMIC DNA]</scope>
    <source>
        <strain evidence="2">CECT 4801</strain>
    </source>
</reference>
<dbReference type="Proteomes" id="UP000048926">
    <property type="component" value="Unassembled WGS sequence"/>
</dbReference>
<evidence type="ECO:0000313" key="2">
    <source>
        <dbReference type="Proteomes" id="UP000048926"/>
    </source>
</evidence>
<evidence type="ECO:0000313" key="1">
    <source>
        <dbReference type="EMBL" id="CTQ45755.1"/>
    </source>
</evidence>